<evidence type="ECO:0000256" key="2">
    <source>
        <dbReference type="ARBA" id="ARBA00022729"/>
    </source>
</evidence>
<proteinExistence type="inferred from homology"/>
<dbReference type="InterPro" id="IPR006693">
    <property type="entry name" value="AB_hydrolase_lipase"/>
</dbReference>
<protein>
    <recommendedName>
        <fullName evidence="7">Lipase</fullName>
    </recommendedName>
</protein>
<keyword evidence="2" id="KW-0732">Signal</keyword>
<keyword evidence="13" id="KW-1185">Reference proteome</keyword>
<dbReference type="GeneID" id="8233527"/>
<keyword evidence="3 7" id="KW-0378">Hydrolase</keyword>
<gene>
    <name evidence="12" type="primary">8233527</name>
    <name evidence="11" type="ORF">Phum_PHUM007920</name>
</gene>
<keyword evidence="5" id="KW-0443">Lipid metabolism</keyword>
<dbReference type="InParanoid" id="E0V9B5"/>
<evidence type="ECO:0000256" key="1">
    <source>
        <dbReference type="ARBA" id="ARBA00010701"/>
    </source>
</evidence>
<dbReference type="Pfam" id="PF04083">
    <property type="entry name" value="Abhydro_lipase"/>
    <property type="match status" value="1"/>
</dbReference>
<dbReference type="GO" id="GO:0016788">
    <property type="term" value="F:hydrolase activity, acting on ester bonds"/>
    <property type="evidence" value="ECO:0007669"/>
    <property type="project" value="InterPro"/>
</dbReference>
<dbReference type="OrthoDB" id="9974421at2759"/>
<keyword evidence="9" id="KW-0472">Membrane</keyword>
<reference evidence="11" key="1">
    <citation type="submission" date="2007-04" db="EMBL/GenBank/DDBJ databases">
        <title>Annotation of Pediculus humanus corporis strain USDA.</title>
        <authorList>
            <person name="Kirkness E."/>
            <person name="Hannick L."/>
            <person name="Hass B."/>
            <person name="Bruggner R."/>
            <person name="Lawson D."/>
            <person name="Bidwell S."/>
            <person name="Joardar V."/>
            <person name="Caler E."/>
            <person name="Walenz B."/>
            <person name="Inman J."/>
            <person name="Schobel S."/>
            <person name="Galinsky K."/>
            <person name="Amedeo P."/>
            <person name="Strausberg R."/>
        </authorList>
    </citation>
    <scope>NUCLEOTIDE SEQUENCE</scope>
    <source>
        <strain evidence="11">USDA</strain>
    </source>
</reference>
<evidence type="ECO:0000256" key="8">
    <source>
        <dbReference type="PIRSR" id="PIRSR000862-1"/>
    </source>
</evidence>
<evidence type="ECO:0000256" key="7">
    <source>
        <dbReference type="PIRNR" id="PIRNR000862"/>
    </source>
</evidence>
<organism>
    <name type="scientific">Pediculus humanus subsp. corporis</name>
    <name type="common">Body louse</name>
    <dbReference type="NCBI Taxonomy" id="121224"/>
    <lineage>
        <taxon>Eukaryota</taxon>
        <taxon>Metazoa</taxon>
        <taxon>Ecdysozoa</taxon>
        <taxon>Arthropoda</taxon>
        <taxon>Hexapoda</taxon>
        <taxon>Insecta</taxon>
        <taxon>Pterygota</taxon>
        <taxon>Neoptera</taxon>
        <taxon>Paraneoptera</taxon>
        <taxon>Psocodea</taxon>
        <taxon>Troctomorpha</taxon>
        <taxon>Phthiraptera</taxon>
        <taxon>Anoplura</taxon>
        <taxon>Pediculidae</taxon>
        <taxon>Pediculus</taxon>
    </lineage>
</organism>
<evidence type="ECO:0000256" key="4">
    <source>
        <dbReference type="ARBA" id="ARBA00022963"/>
    </source>
</evidence>
<reference evidence="12" key="3">
    <citation type="submission" date="2020-05" db="UniProtKB">
        <authorList>
            <consortium name="EnsemblMetazoa"/>
        </authorList>
    </citation>
    <scope>IDENTIFICATION</scope>
    <source>
        <strain evidence="12">USDA</strain>
    </source>
</reference>
<feature type="active site" description="Nucleophile" evidence="8">
    <location>
        <position position="178"/>
    </location>
</feature>
<keyword evidence="6" id="KW-0325">Glycoprotein</keyword>
<dbReference type="PIRSF" id="PIRSF000862">
    <property type="entry name" value="Steryl_ester_lip"/>
    <property type="match status" value="1"/>
</dbReference>
<keyword evidence="9" id="KW-1133">Transmembrane helix</keyword>
<feature type="transmembrane region" description="Helical" evidence="9">
    <location>
        <begin position="9"/>
        <end position="27"/>
    </location>
</feature>
<dbReference type="eggNOG" id="KOG2624">
    <property type="taxonomic scope" value="Eukaryota"/>
</dbReference>
<dbReference type="MEROPS" id="S33.A89"/>
<dbReference type="ESTHER" id="pedhc-e0v9b5">
    <property type="family name" value="Acidic_Lipase"/>
</dbReference>
<dbReference type="STRING" id="121224.E0V9B5"/>
<evidence type="ECO:0000256" key="5">
    <source>
        <dbReference type="ARBA" id="ARBA00023098"/>
    </source>
</evidence>
<feature type="active site" description="Charge relay system" evidence="8">
    <location>
        <position position="366"/>
    </location>
</feature>
<evidence type="ECO:0000259" key="10">
    <source>
        <dbReference type="Pfam" id="PF04083"/>
    </source>
</evidence>
<dbReference type="RefSeq" id="XP_002422709.1">
    <property type="nucleotide sequence ID" value="XM_002422664.1"/>
</dbReference>
<dbReference type="KEGG" id="phu:Phum_PHUM007920"/>
<evidence type="ECO:0000256" key="9">
    <source>
        <dbReference type="SAM" id="Phobius"/>
    </source>
</evidence>
<dbReference type="AlphaFoldDB" id="E0V9B5"/>
<dbReference type="Gene3D" id="3.40.50.1820">
    <property type="entry name" value="alpha/beta hydrolase"/>
    <property type="match status" value="1"/>
</dbReference>
<comment type="similarity">
    <text evidence="1 7">Belongs to the AB hydrolase superfamily. Lipase family.</text>
</comment>
<dbReference type="EMBL" id="AAZO01000093">
    <property type="status" value="NOT_ANNOTATED_CDS"/>
    <property type="molecule type" value="Genomic_DNA"/>
</dbReference>
<keyword evidence="9" id="KW-0812">Transmembrane</keyword>
<sequence>MDEKCHNSFVIKFFFLFNFLIVVGQTVQKYNQSPNEYLNTLQIIKKYGYPAEAHMIETEDGYLIEMHRIPHGKNKTMGDEGKKPPVFLQHGLFCSSEFFLLTVPNNSLAFILADLGFDVWLGNVRGNIYSRANVKLKPDEYEFWDYTWHECGVYDISSQIDFVLQKTNEKKLIYVGHSMGTTMYFVLMSEKPEYNKKIQVAQLMAPIAYMKNIISKLFGDGEFISHGGWLTRLGKIICEPLKIEVRLCLSVIYLLVGSDPREYDQAVLDVLLNHFSGGYSVKGVNHYAQLVQSGKFRQYDYGKLKNFIQYGSVKPPDYNLKNITAPTYLYLGKNDLLSTIPDVKRLVKQMTSVKNTFLVDYPKFSHLDFVLSKNVKKELYDYMINDIMSNL</sequence>
<dbReference type="InterPro" id="IPR025483">
    <property type="entry name" value="Lipase_euk"/>
</dbReference>
<dbReference type="GO" id="GO:0016042">
    <property type="term" value="P:lipid catabolic process"/>
    <property type="evidence" value="ECO:0007669"/>
    <property type="project" value="UniProtKB-KW"/>
</dbReference>
<dbReference type="InterPro" id="IPR029058">
    <property type="entry name" value="AB_hydrolase_fold"/>
</dbReference>
<reference evidence="11" key="2">
    <citation type="submission" date="2007-04" db="EMBL/GenBank/DDBJ databases">
        <title>The genome of the human body louse.</title>
        <authorList>
            <consortium name="The Human Body Louse Genome Consortium"/>
            <person name="Kirkness E."/>
            <person name="Walenz B."/>
            <person name="Hass B."/>
            <person name="Bruggner R."/>
            <person name="Strausberg R."/>
        </authorList>
    </citation>
    <scope>NUCLEOTIDE SEQUENCE</scope>
    <source>
        <strain evidence="11">USDA</strain>
    </source>
</reference>
<dbReference type="SUPFAM" id="SSF53474">
    <property type="entry name" value="alpha/beta-Hydrolases"/>
    <property type="match status" value="1"/>
</dbReference>
<dbReference type="VEuPathDB" id="VectorBase:PHUM007920"/>
<dbReference type="EnsemblMetazoa" id="PHUM007920-RA">
    <property type="protein sequence ID" value="PHUM007920-PA"/>
    <property type="gene ID" value="PHUM007920"/>
</dbReference>
<dbReference type="CTD" id="8233527"/>
<evidence type="ECO:0000313" key="12">
    <source>
        <dbReference type="EnsemblMetazoa" id="PHUM007920-PA"/>
    </source>
</evidence>
<evidence type="ECO:0000256" key="6">
    <source>
        <dbReference type="ARBA" id="ARBA00023180"/>
    </source>
</evidence>
<name>E0V9B5_PEDHC</name>
<feature type="domain" description="Partial AB-hydrolase lipase" evidence="10">
    <location>
        <begin position="42"/>
        <end position="101"/>
    </location>
</feature>
<dbReference type="FunFam" id="3.40.50.1820:FF:000021">
    <property type="entry name" value="Lipase"/>
    <property type="match status" value="1"/>
</dbReference>
<dbReference type="PANTHER" id="PTHR11005">
    <property type="entry name" value="LYSOSOMAL ACID LIPASE-RELATED"/>
    <property type="match status" value="1"/>
</dbReference>
<dbReference type="EMBL" id="DS234991">
    <property type="protein sequence ID" value="EEB09971.1"/>
    <property type="molecule type" value="Genomic_DNA"/>
</dbReference>
<accession>E0V9B5</accession>
<keyword evidence="4 7" id="KW-0442">Lipid degradation</keyword>
<dbReference type="Proteomes" id="UP000009046">
    <property type="component" value="Unassembled WGS sequence"/>
</dbReference>
<dbReference type="OMA" id="GYPYEKY"/>
<evidence type="ECO:0000313" key="11">
    <source>
        <dbReference type="EMBL" id="EEB09971.1"/>
    </source>
</evidence>
<evidence type="ECO:0000313" key="13">
    <source>
        <dbReference type="Proteomes" id="UP000009046"/>
    </source>
</evidence>
<evidence type="ECO:0000256" key="3">
    <source>
        <dbReference type="ARBA" id="ARBA00022801"/>
    </source>
</evidence>
<dbReference type="HOGENOM" id="CLU_010974_0_3_1"/>
<feature type="active site" description="Charge relay system" evidence="8">
    <location>
        <position position="335"/>
    </location>
</feature>